<feature type="domain" description="Cytochrome c" evidence="7">
    <location>
        <begin position="147"/>
        <end position="227"/>
    </location>
</feature>
<gene>
    <name evidence="8" type="ORF">ACCAA_180023</name>
</gene>
<keyword evidence="1" id="KW-0813">Transport</keyword>
<dbReference type="Gene3D" id="1.10.760.10">
    <property type="entry name" value="Cytochrome c-like domain"/>
    <property type="match status" value="2"/>
</dbReference>
<evidence type="ECO:0000259" key="7">
    <source>
        <dbReference type="PROSITE" id="PS51007"/>
    </source>
</evidence>
<dbReference type="PANTHER" id="PTHR33751:SF9">
    <property type="entry name" value="CYTOCHROME C4"/>
    <property type="match status" value="1"/>
</dbReference>
<evidence type="ECO:0000256" key="1">
    <source>
        <dbReference type="ARBA" id="ARBA00022448"/>
    </source>
</evidence>
<proteinExistence type="predicted"/>
<dbReference type="Pfam" id="PF00034">
    <property type="entry name" value="Cytochrom_C"/>
    <property type="match status" value="2"/>
</dbReference>
<dbReference type="GO" id="GO:0009055">
    <property type="term" value="F:electron transfer activity"/>
    <property type="evidence" value="ECO:0007669"/>
    <property type="project" value="InterPro"/>
</dbReference>
<evidence type="ECO:0000313" key="8">
    <source>
        <dbReference type="EMBL" id="SBT04730.1"/>
    </source>
</evidence>
<reference evidence="8 9" key="1">
    <citation type="submission" date="2016-06" db="EMBL/GenBank/DDBJ databases">
        <authorList>
            <person name="Kjaerup R.B."/>
            <person name="Dalgaard T.S."/>
            <person name="Juul-Madsen H.R."/>
        </authorList>
    </citation>
    <scope>NUCLEOTIDE SEQUENCE [LARGE SCALE GENOMIC DNA]</scope>
    <source>
        <strain evidence="8">3</strain>
    </source>
</reference>
<evidence type="ECO:0000313" key="9">
    <source>
        <dbReference type="Proteomes" id="UP000199169"/>
    </source>
</evidence>
<protein>
    <submittedName>
        <fullName evidence="8">Cytochrome c, class I (Modular protein)</fullName>
    </submittedName>
</protein>
<dbReference type="PROSITE" id="PS51007">
    <property type="entry name" value="CYTC"/>
    <property type="match status" value="2"/>
</dbReference>
<dbReference type="EMBL" id="FLQX01000090">
    <property type="protein sequence ID" value="SBT04730.1"/>
    <property type="molecule type" value="Genomic_DNA"/>
</dbReference>
<feature type="domain" description="Cytochrome c" evidence="7">
    <location>
        <begin position="242"/>
        <end position="324"/>
    </location>
</feature>
<dbReference type="Proteomes" id="UP000199169">
    <property type="component" value="Unassembled WGS sequence"/>
</dbReference>
<evidence type="ECO:0000256" key="3">
    <source>
        <dbReference type="ARBA" id="ARBA00022723"/>
    </source>
</evidence>
<dbReference type="GO" id="GO:0046872">
    <property type="term" value="F:metal ion binding"/>
    <property type="evidence" value="ECO:0007669"/>
    <property type="project" value="UniProtKB-KW"/>
</dbReference>
<sequence length="339" mass="37502">MGKRMGIVGYDSAPANLPGMPHLDLYSLPHPLQRERQPQPLQGHLQELPRYGNMMDDVASQPEAGEPRRRVLIAINKRAACRSGNQQISKNRELAMKKLVLALSLAMQVGALAYADRSLPSSTGIEIKDYPWQAPAGEKSEALERKGNRKRGEELYALCRSCHLPSAGGLSDGSIPQLAGQHSSVLIKQMADIRVGLRDNPTMYPFAAVLTDPQDLADLAAYLEGLCIPLDHGQYDAHDAVRQVAKGRDLYEKECRVCHGPGGEGSRHKIYPVIAGQHYQYLLRQMTEIRDGKRRNANPEMVRIISKYSDDQLLAISAYQASLMMPGKMCKAKAPARKQ</sequence>
<keyword evidence="2 6" id="KW-0349">Heme</keyword>
<dbReference type="SUPFAM" id="SSF46626">
    <property type="entry name" value="Cytochrome c"/>
    <property type="match status" value="2"/>
</dbReference>
<dbReference type="PANTHER" id="PTHR33751">
    <property type="entry name" value="CBB3-TYPE CYTOCHROME C OXIDASE SUBUNIT FIXP"/>
    <property type="match status" value="1"/>
</dbReference>
<evidence type="ECO:0000256" key="6">
    <source>
        <dbReference type="PROSITE-ProRule" id="PRU00433"/>
    </source>
</evidence>
<dbReference type="GO" id="GO:0020037">
    <property type="term" value="F:heme binding"/>
    <property type="evidence" value="ECO:0007669"/>
    <property type="project" value="InterPro"/>
</dbReference>
<evidence type="ECO:0000256" key="2">
    <source>
        <dbReference type="ARBA" id="ARBA00022617"/>
    </source>
</evidence>
<evidence type="ECO:0000256" key="4">
    <source>
        <dbReference type="ARBA" id="ARBA00022982"/>
    </source>
</evidence>
<dbReference type="AlphaFoldDB" id="A0A1A8XHU5"/>
<keyword evidence="5 6" id="KW-0408">Iron</keyword>
<dbReference type="InterPro" id="IPR050597">
    <property type="entry name" value="Cytochrome_c_Oxidase_Subunit"/>
</dbReference>
<keyword evidence="3 6" id="KW-0479">Metal-binding</keyword>
<dbReference type="InterPro" id="IPR009056">
    <property type="entry name" value="Cyt_c-like_dom"/>
</dbReference>
<keyword evidence="9" id="KW-1185">Reference proteome</keyword>
<organism evidence="8 9">
    <name type="scientific">Candidatus Accumulibacter aalborgensis</name>
    <dbReference type="NCBI Taxonomy" id="1860102"/>
    <lineage>
        <taxon>Bacteria</taxon>
        <taxon>Pseudomonadati</taxon>
        <taxon>Pseudomonadota</taxon>
        <taxon>Betaproteobacteria</taxon>
        <taxon>Candidatus Accumulibacter</taxon>
    </lineage>
</organism>
<accession>A0A1A8XHU5</accession>
<name>A0A1A8XHU5_9PROT</name>
<dbReference type="InterPro" id="IPR036909">
    <property type="entry name" value="Cyt_c-like_dom_sf"/>
</dbReference>
<evidence type="ECO:0000256" key="5">
    <source>
        <dbReference type="ARBA" id="ARBA00023004"/>
    </source>
</evidence>
<dbReference type="STRING" id="1860102.ACCAA_180023"/>
<keyword evidence="4" id="KW-0249">Electron transport</keyword>